<dbReference type="Proteomes" id="UP000635902">
    <property type="component" value="Unassembled WGS sequence"/>
</dbReference>
<name>A0ABR9ZGF2_9CORY</name>
<reference evidence="2 3" key="1">
    <citation type="submission" date="2020-10" db="EMBL/GenBank/DDBJ databases">
        <title>Novel species in genus Corynebacterium.</title>
        <authorList>
            <person name="Zhang G."/>
        </authorList>
    </citation>
    <scope>NUCLEOTIDE SEQUENCE [LARGE SCALE GENOMIC DNA]</scope>
    <source>
        <strain evidence="2 3">DSM 45110</strain>
    </source>
</reference>
<protein>
    <submittedName>
        <fullName evidence="2">Z1 domain-containing protein</fullName>
    </submittedName>
</protein>
<evidence type="ECO:0000313" key="3">
    <source>
        <dbReference type="Proteomes" id="UP000635902"/>
    </source>
</evidence>
<comment type="caution">
    <text evidence="2">The sequence shown here is derived from an EMBL/GenBank/DDBJ whole genome shotgun (WGS) entry which is preliminary data.</text>
</comment>
<dbReference type="SUPFAM" id="SSF52540">
    <property type="entry name" value="P-loop containing nucleoside triphosphate hydrolases"/>
    <property type="match status" value="1"/>
</dbReference>
<evidence type="ECO:0000259" key="1">
    <source>
        <dbReference type="Pfam" id="PF10593"/>
    </source>
</evidence>
<dbReference type="InterPro" id="IPR027417">
    <property type="entry name" value="P-loop_NTPase"/>
</dbReference>
<sequence length="893" mass="99850">MMNTELDPKDLDYVYQELEEKLRLGLSLNDAEHALAHPASPWAQPIPAEYIEAAVKRYSAENDLLYQRNNLVSMVNTEKQTGRWYLGPKESDKYWPVVSESIRAKLGPTALDSIDIASTEILGSLRPPGESNINRRGLVLGYVQSGKTTNFLSLIAKAADVGYKFFIILTGITNNLRKQTQVRIEQDLINVTPQWHNLTSADQDFSNVHARNASTLLSTTENRVIAVVKKNGTVLKKLNHFLISGEMAAKNCPILIIDDEADQASINISNRAKNEQSTINAQIRRLVSLPKVAYVAYTATPFANILINPNDLEDLYPRDFIHVLPKPDGYFGTESIFGRELLSGESDEEVDDGLPITRTIPAEESKALQPSARSPQDEWDLYVPESLCDAINWFILASAARLSRGQGNKHSSMLVHTSVRTVVHENTAKLIREVLDRTTKDFESGANHSKFQEIWENESNAVDPDLFGLQPAVFDDVKSHISSVLNAIQVVTDNQKSTERLAYRDDAPNTVIAVGGNTLARGLTLEGLSVSYFVRNSSAYDTLLQMGRWFGFRFGYADLTRIWMTDELLSWFRDLAGVEADLRQELAQYASGNITPMDYQAKIRTSPYLEITSRAKAQEVREVSLSFSGQRVQTILFHHKNEEWLAQNLEAARGLSAQILQSGAPTLSKKNGTQVFRSVSTDIILDFLDTYQFHEDSVIGRDAGKKMAGYIQGEKEGSIREWSVSFFGRTDTEGLNTIDIGLSNALGLIRRTQTRDSGQTANIKSLVGSLDRLNDFNKTPEIENQLKEDIANSSASRESILIDYHENHVGQDVGHIAIYAIDKDSSTTSSNRKDLEAVDHMIGVGIFFPRAAKVEHTFDYVSALQPDEELMDIYAEQEEEQHELFLQEENASE</sequence>
<evidence type="ECO:0000313" key="2">
    <source>
        <dbReference type="EMBL" id="MBF4552496.1"/>
    </source>
</evidence>
<gene>
    <name evidence="2" type="ORF">IRY30_00145</name>
</gene>
<proteinExistence type="predicted"/>
<dbReference type="Pfam" id="PF10593">
    <property type="entry name" value="Z1"/>
    <property type="match status" value="1"/>
</dbReference>
<keyword evidence="3" id="KW-1185">Reference proteome</keyword>
<organism evidence="2 3">
    <name type="scientific">Corynebacterium suicordis DSM 45110</name>
    <dbReference type="NCBI Taxonomy" id="1121369"/>
    <lineage>
        <taxon>Bacteria</taxon>
        <taxon>Bacillati</taxon>
        <taxon>Actinomycetota</taxon>
        <taxon>Actinomycetes</taxon>
        <taxon>Mycobacteriales</taxon>
        <taxon>Corynebacteriaceae</taxon>
        <taxon>Corynebacterium</taxon>
    </lineage>
</organism>
<dbReference type="InterPro" id="IPR018310">
    <property type="entry name" value="Put_endonuclease_Z1-dom"/>
</dbReference>
<dbReference type="RefSeq" id="WP_194555409.1">
    <property type="nucleotide sequence ID" value="NZ_JADKMY010000001.1"/>
</dbReference>
<feature type="domain" description="Putative endonuclease Z1" evidence="1">
    <location>
        <begin position="386"/>
        <end position="607"/>
    </location>
</feature>
<dbReference type="EMBL" id="JADKMY010000001">
    <property type="protein sequence ID" value="MBF4552496.1"/>
    <property type="molecule type" value="Genomic_DNA"/>
</dbReference>
<accession>A0ABR9ZGF2</accession>